<feature type="region of interest" description="Disordered" evidence="1">
    <location>
        <begin position="253"/>
        <end position="304"/>
    </location>
</feature>
<feature type="region of interest" description="Disordered" evidence="1">
    <location>
        <begin position="94"/>
        <end position="154"/>
    </location>
</feature>
<feature type="transmembrane region" description="Helical" evidence="2">
    <location>
        <begin position="55"/>
        <end position="83"/>
    </location>
</feature>
<keyword evidence="2" id="KW-1133">Transmembrane helix</keyword>
<keyword evidence="2" id="KW-0812">Transmembrane</keyword>
<reference evidence="3" key="1">
    <citation type="submission" date="2020-11" db="EMBL/GenBank/DDBJ databases">
        <authorList>
            <person name="Tran Van P."/>
        </authorList>
    </citation>
    <scope>NUCLEOTIDE SEQUENCE</scope>
</reference>
<gene>
    <name evidence="3" type="ORF">CTOB1V02_LOCUS245</name>
</gene>
<dbReference type="AlphaFoldDB" id="A0A7R8W007"/>
<evidence type="ECO:0000313" key="3">
    <source>
        <dbReference type="EMBL" id="CAD7222231.1"/>
    </source>
</evidence>
<name>A0A7R8W007_9CRUS</name>
<organism evidence="3">
    <name type="scientific">Cyprideis torosa</name>
    <dbReference type="NCBI Taxonomy" id="163714"/>
    <lineage>
        <taxon>Eukaryota</taxon>
        <taxon>Metazoa</taxon>
        <taxon>Ecdysozoa</taxon>
        <taxon>Arthropoda</taxon>
        <taxon>Crustacea</taxon>
        <taxon>Oligostraca</taxon>
        <taxon>Ostracoda</taxon>
        <taxon>Podocopa</taxon>
        <taxon>Podocopida</taxon>
        <taxon>Cytherocopina</taxon>
        <taxon>Cytheroidea</taxon>
        <taxon>Cytherideidae</taxon>
        <taxon>Cyprideis</taxon>
    </lineage>
</organism>
<sequence>MAYPLIPAVLYEDEVKPTTGTTGISDAHDHQVNAGGRVHKSREAVNIEEVEDVPWWIWLIGAIAIFFICTTLSLIGCVGYLLYSRMEEVRENLQETEGGKHSGRYLPKTKTAAAASGRPKEAASDRRESTEGEEEGGGQGGGRGGEASPQSKTDAAEGGLFSRFFRQDDVSEGVAKAVSKTRKSGMAAPRAGVKSLYERGGKAVLPAADRGGETGGSKLPDGSQRGSKFYEHSYTSTFMDAVRDFFKGTGATGIEEVPQRWDRGFTGPMPSNPMPSNPTPSNPTPRTRTKPGQADKDSPMSYSQ</sequence>
<feature type="compositionally biased region" description="Pro residues" evidence="1">
    <location>
        <begin position="270"/>
        <end position="283"/>
    </location>
</feature>
<dbReference type="EMBL" id="OB660039">
    <property type="protein sequence ID" value="CAD7222231.1"/>
    <property type="molecule type" value="Genomic_DNA"/>
</dbReference>
<proteinExistence type="predicted"/>
<keyword evidence="2" id="KW-0472">Membrane</keyword>
<accession>A0A7R8W007</accession>
<evidence type="ECO:0000256" key="1">
    <source>
        <dbReference type="SAM" id="MobiDB-lite"/>
    </source>
</evidence>
<feature type="region of interest" description="Disordered" evidence="1">
    <location>
        <begin position="204"/>
        <end position="228"/>
    </location>
</feature>
<feature type="compositionally biased region" description="Basic and acidic residues" evidence="1">
    <location>
        <begin position="118"/>
        <end position="130"/>
    </location>
</feature>
<protein>
    <submittedName>
        <fullName evidence="3">Uncharacterized protein</fullName>
    </submittedName>
</protein>
<evidence type="ECO:0000256" key="2">
    <source>
        <dbReference type="SAM" id="Phobius"/>
    </source>
</evidence>